<comment type="caution">
    <text evidence="3">The sequence shown here is derived from an EMBL/GenBank/DDBJ whole genome shotgun (WGS) entry which is preliminary data.</text>
</comment>
<dbReference type="Proteomes" id="UP001595699">
    <property type="component" value="Unassembled WGS sequence"/>
</dbReference>
<feature type="region of interest" description="Disordered" evidence="1">
    <location>
        <begin position="474"/>
        <end position="494"/>
    </location>
</feature>
<feature type="transmembrane region" description="Helical" evidence="2">
    <location>
        <begin position="21"/>
        <end position="44"/>
    </location>
</feature>
<dbReference type="EMBL" id="JBHRZH010000022">
    <property type="protein sequence ID" value="MFC3764034.1"/>
    <property type="molecule type" value="Genomic_DNA"/>
</dbReference>
<feature type="transmembrane region" description="Helical" evidence="2">
    <location>
        <begin position="446"/>
        <end position="467"/>
    </location>
</feature>
<name>A0ABV7YJ78_9ACTN</name>
<proteinExistence type="predicted"/>
<feature type="transmembrane region" description="Helical" evidence="2">
    <location>
        <begin position="325"/>
        <end position="343"/>
    </location>
</feature>
<keyword evidence="2" id="KW-1133">Transmembrane helix</keyword>
<organism evidence="3 4">
    <name type="scientific">Tenggerimyces flavus</name>
    <dbReference type="NCBI Taxonomy" id="1708749"/>
    <lineage>
        <taxon>Bacteria</taxon>
        <taxon>Bacillati</taxon>
        <taxon>Actinomycetota</taxon>
        <taxon>Actinomycetes</taxon>
        <taxon>Propionibacteriales</taxon>
        <taxon>Nocardioidaceae</taxon>
        <taxon>Tenggerimyces</taxon>
    </lineage>
</organism>
<protein>
    <recommendedName>
        <fullName evidence="5">Transmembrane protein</fullName>
    </recommendedName>
</protein>
<feature type="transmembrane region" description="Helical" evidence="2">
    <location>
        <begin position="253"/>
        <end position="275"/>
    </location>
</feature>
<gene>
    <name evidence="3" type="ORF">ACFOUW_24585</name>
</gene>
<feature type="region of interest" description="Disordered" evidence="1">
    <location>
        <begin position="140"/>
        <end position="166"/>
    </location>
</feature>
<feature type="transmembrane region" description="Helical" evidence="2">
    <location>
        <begin position="56"/>
        <end position="83"/>
    </location>
</feature>
<feature type="transmembrane region" description="Helical" evidence="2">
    <location>
        <begin position="219"/>
        <end position="241"/>
    </location>
</feature>
<feature type="transmembrane region" description="Helical" evidence="2">
    <location>
        <begin position="391"/>
        <end position="410"/>
    </location>
</feature>
<evidence type="ECO:0000313" key="4">
    <source>
        <dbReference type="Proteomes" id="UP001595699"/>
    </source>
</evidence>
<evidence type="ECO:0000256" key="2">
    <source>
        <dbReference type="SAM" id="Phobius"/>
    </source>
</evidence>
<dbReference type="RefSeq" id="WP_205116140.1">
    <property type="nucleotide sequence ID" value="NZ_JAFBCM010000001.1"/>
</dbReference>
<reference evidence="4" key="1">
    <citation type="journal article" date="2019" name="Int. J. Syst. Evol. Microbiol.">
        <title>The Global Catalogue of Microorganisms (GCM) 10K type strain sequencing project: providing services to taxonomists for standard genome sequencing and annotation.</title>
        <authorList>
            <consortium name="The Broad Institute Genomics Platform"/>
            <consortium name="The Broad Institute Genome Sequencing Center for Infectious Disease"/>
            <person name="Wu L."/>
            <person name="Ma J."/>
        </authorList>
    </citation>
    <scope>NUCLEOTIDE SEQUENCE [LARGE SCALE GENOMIC DNA]</scope>
    <source>
        <strain evidence="4">CGMCC 4.7241</strain>
    </source>
</reference>
<evidence type="ECO:0000313" key="3">
    <source>
        <dbReference type="EMBL" id="MFC3764034.1"/>
    </source>
</evidence>
<sequence>METVRIYLEPLRRALHFAVRYWPALLVWGLIGGAGSRLTMMLAARANRWEAIPDGLASVLAFGCVALSMLVQIAATIAMFFALREAMPGLRHLRIMQREADRVVAAVVSAPEPARGRHARRRGIGGMFGFRTDTDQSLAPMPVATPDQAVPPPQPEINLDNDEEPDGRDEPTFIDFVIVAAVPFLAFYATWGVIDQYLSDLIYEAMQTWSRVPDQGPEVMYAAAIAAVTAYLLKRILWWLVDKEVPGKRVIRLLAIFFEVSYLFYAVVGLSRLLANVPEWLHTRVFWVELQQLKETIRGVFAPFDWVVTGIEHAMVYLPDAKDAFLYPLIWLAITCVIYGHVLDRERDIVANSTVLSQFQHRFNRLPGEVKFLVDHYTSGRRGKWVPLVNALRLVWQAGPLLFVLLAVSMRAMEAGVEWGFVGLTHLIGDRGGAFWVVFRHLIEDLPTLVILILRVCLLAAFFDTILQRIRRRNEPTTDEPEQNEPQRAPAPVS</sequence>
<keyword evidence="2" id="KW-0472">Membrane</keyword>
<evidence type="ECO:0008006" key="5">
    <source>
        <dbReference type="Google" id="ProtNLM"/>
    </source>
</evidence>
<keyword evidence="2" id="KW-0812">Transmembrane</keyword>
<feature type="transmembrane region" description="Helical" evidence="2">
    <location>
        <begin position="173"/>
        <end position="194"/>
    </location>
</feature>
<evidence type="ECO:0000256" key="1">
    <source>
        <dbReference type="SAM" id="MobiDB-lite"/>
    </source>
</evidence>
<accession>A0ABV7YJ78</accession>
<keyword evidence="4" id="KW-1185">Reference proteome</keyword>